<evidence type="ECO:0000313" key="2">
    <source>
        <dbReference type="EMBL" id="CAB4583597.1"/>
    </source>
</evidence>
<dbReference type="PANTHER" id="PTHR33490:SF7">
    <property type="entry name" value="BLR2979 PROTEIN"/>
    <property type="match status" value="1"/>
</dbReference>
<gene>
    <name evidence="2" type="ORF">UFOPK1493_03252</name>
</gene>
<accession>A0A6J6F5K6</accession>
<dbReference type="PANTHER" id="PTHR33490">
    <property type="entry name" value="BLR5614 PROTEIN-RELATED"/>
    <property type="match status" value="1"/>
</dbReference>
<protein>
    <submittedName>
        <fullName evidence="2">Unannotated protein</fullName>
    </submittedName>
</protein>
<dbReference type="SUPFAM" id="SSF54001">
    <property type="entry name" value="Cysteine proteinases"/>
    <property type="match status" value="1"/>
</dbReference>
<dbReference type="SMART" id="SM00460">
    <property type="entry name" value="TGc"/>
    <property type="match status" value="1"/>
</dbReference>
<organism evidence="2">
    <name type="scientific">freshwater metagenome</name>
    <dbReference type="NCBI Taxonomy" id="449393"/>
    <lineage>
        <taxon>unclassified sequences</taxon>
        <taxon>metagenomes</taxon>
        <taxon>ecological metagenomes</taxon>
    </lineage>
</organism>
<reference evidence="2" key="1">
    <citation type="submission" date="2020-05" db="EMBL/GenBank/DDBJ databases">
        <authorList>
            <person name="Chiriac C."/>
            <person name="Salcher M."/>
            <person name="Ghai R."/>
            <person name="Kavagutti S V."/>
        </authorList>
    </citation>
    <scope>NUCLEOTIDE SEQUENCE</scope>
</reference>
<feature type="domain" description="Transglutaminase-like" evidence="1">
    <location>
        <begin position="180"/>
        <end position="250"/>
    </location>
</feature>
<evidence type="ECO:0000259" key="1">
    <source>
        <dbReference type="SMART" id="SM00460"/>
    </source>
</evidence>
<dbReference type="Pfam" id="PF01841">
    <property type="entry name" value="Transglut_core"/>
    <property type="match status" value="1"/>
</dbReference>
<dbReference type="InterPro" id="IPR038765">
    <property type="entry name" value="Papain-like_cys_pep_sf"/>
</dbReference>
<dbReference type="InterPro" id="IPR013589">
    <property type="entry name" value="Bac_transglu_N"/>
</dbReference>
<dbReference type="EMBL" id="CAEZSR010000170">
    <property type="protein sequence ID" value="CAB4583597.1"/>
    <property type="molecule type" value="Genomic_DNA"/>
</dbReference>
<dbReference type="Gene3D" id="3.10.620.30">
    <property type="match status" value="1"/>
</dbReference>
<name>A0A6J6F5K6_9ZZZZ</name>
<sequence>MTTRFDVVHRTEYTYGLPMSDGYTVAHLLPRDTPTQRVVSAEIQVSPDPDEYEEHTDLFGNRVVRIGVHRPHGHLGVTGRCVVEVEPPARPEHVPAAGTSWDEVARQLVTAQGEIATTIGPFVAATAATPSIPELAVVTDDLFVPGRDLLDVVRALSSRIHAEFVFDPEFSDVSTPIAAVCAARRGVCQDFAHLMIACLRSHGLAARYVSGYLETFPPPGQPKLTGSDASHAWCSVWVPDLGWLDADPTNDQVPPQRHITVAWGRDYFDVTPVRGVVIGPAASQSLSVGVDVSGREIDAEP</sequence>
<dbReference type="AlphaFoldDB" id="A0A6J6F5K6"/>
<dbReference type="InterPro" id="IPR002931">
    <property type="entry name" value="Transglutaminase-like"/>
</dbReference>
<proteinExistence type="predicted"/>
<dbReference type="Pfam" id="PF08379">
    <property type="entry name" value="Bact_transglu_N"/>
    <property type="match status" value="1"/>
</dbReference>